<keyword evidence="8" id="KW-0274">FAD</keyword>
<keyword evidence="13" id="KW-1133">Transmembrane helix</keyword>
<feature type="domain" description="Acyl-CoA oxidase/dehydrogenase middle" evidence="15">
    <location>
        <begin position="248"/>
        <end position="346"/>
    </location>
</feature>
<dbReference type="InterPro" id="IPR009100">
    <property type="entry name" value="AcylCoA_DH/oxidase_NM_dom_sf"/>
</dbReference>
<feature type="transmembrane region" description="Helical" evidence="13">
    <location>
        <begin position="38"/>
        <end position="68"/>
    </location>
</feature>
<dbReference type="GO" id="GO:0004466">
    <property type="term" value="F:long-chain fatty acyl-CoA dehydrogenase activity"/>
    <property type="evidence" value="ECO:0007669"/>
    <property type="project" value="UniProtKB-EC"/>
</dbReference>
<dbReference type="FunFam" id="1.20.140.10:FF:000009">
    <property type="entry name" value="Acyl-CoA dehydrogenase"/>
    <property type="match status" value="1"/>
</dbReference>
<dbReference type="GO" id="GO:0050660">
    <property type="term" value="F:flavin adenine dinucleotide binding"/>
    <property type="evidence" value="ECO:0007669"/>
    <property type="project" value="InterPro"/>
</dbReference>
<comment type="catalytic activity">
    <reaction evidence="10">
        <text>a medium-chain 2,3-saturated fatty acyl-CoA + oxidized [electron-transfer flavoprotein] + H(+) = a medium-chain (2E)-enoyl-CoA + reduced [electron-transfer flavoprotein]</text>
        <dbReference type="Rhea" id="RHEA:14477"/>
        <dbReference type="Rhea" id="RHEA-COMP:10685"/>
        <dbReference type="Rhea" id="RHEA-COMP:10686"/>
        <dbReference type="ChEBI" id="CHEBI:15378"/>
        <dbReference type="ChEBI" id="CHEBI:57692"/>
        <dbReference type="ChEBI" id="CHEBI:58307"/>
        <dbReference type="ChEBI" id="CHEBI:83723"/>
        <dbReference type="ChEBI" id="CHEBI:83726"/>
        <dbReference type="EC" id="1.3.8.7"/>
    </reaction>
</comment>
<feature type="transmembrane region" description="Helical" evidence="13">
    <location>
        <begin position="7"/>
        <end position="32"/>
    </location>
</feature>
<evidence type="ECO:0000256" key="2">
    <source>
        <dbReference type="ARBA" id="ARBA00005005"/>
    </source>
</evidence>
<dbReference type="Gene3D" id="2.40.110.10">
    <property type="entry name" value="Butyryl-CoA Dehydrogenase, subunit A, domain 2"/>
    <property type="match status" value="1"/>
</dbReference>
<dbReference type="EC" id="1.3.8.8" evidence="5"/>
<dbReference type="RefSeq" id="WP_255135182.1">
    <property type="nucleotide sequence ID" value="NZ_JANDBC010000002.1"/>
</dbReference>
<keyword evidence="7" id="KW-0285">Flavoprotein</keyword>
<evidence type="ECO:0000313" key="19">
    <source>
        <dbReference type="Proteomes" id="UP001139125"/>
    </source>
</evidence>
<dbReference type="EMBL" id="JANDBC010000002">
    <property type="protein sequence ID" value="MCP9292301.1"/>
    <property type="molecule type" value="Genomic_DNA"/>
</dbReference>
<dbReference type="InterPro" id="IPR006089">
    <property type="entry name" value="Acyl-CoA_DH_CS"/>
</dbReference>
<evidence type="ECO:0000259" key="15">
    <source>
        <dbReference type="Pfam" id="PF02770"/>
    </source>
</evidence>
<feature type="domain" description="Acyl-CoA dehydrogenase C-terminal bacterial-type" evidence="17">
    <location>
        <begin position="522"/>
        <end position="803"/>
    </location>
</feature>
<evidence type="ECO:0000256" key="13">
    <source>
        <dbReference type="SAM" id="Phobius"/>
    </source>
</evidence>
<evidence type="ECO:0000256" key="1">
    <source>
        <dbReference type="ARBA" id="ARBA00001974"/>
    </source>
</evidence>
<dbReference type="InterPro" id="IPR013786">
    <property type="entry name" value="AcylCoA_DH/ox_N"/>
</dbReference>
<feature type="region of interest" description="Disordered" evidence="12">
    <location>
        <begin position="808"/>
        <end position="831"/>
    </location>
</feature>
<evidence type="ECO:0000256" key="4">
    <source>
        <dbReference type="ARBA" id="ARBA00012033"/>
    </source>
</evidence>
<dbReference type="EC" id="1.3.8.7" evidence="4"/>
<protein>
    <recommendedName>
        <fullName evidence="6">Acyl-coenzyme A dehydrogenase</fullName>
        <ecNumber evidence="4">1.3.8.7</ecNumber>
        <ecNumber evidence="5">1.3.8.8</ecNumber>
    </recommendedName>
</protein>
<dbReference type="InterPro" id="IPR036250">
    <property type="entry name" value="AcylCo_DH-like_C"/>
</dbReference>
<evidence type="ECO:0000256" key="9">
    <source>
        <dbReference type="ARBA" id="ARBA00023002"/>
    </source>
</evidence>
<accession>A0A9X2REW8</accession>
<evidence type="ECO:0000256" key="5">
    <source>
        <dbReference type="ARBA" id="ARBA00012040"/>
    </source>
</evidence>
<comment type="pathway">
    <text evidence="2">Lipid metabolism; fatty acid beta-oxidation.</text>
</comment>
<evidence type="ECO:0000313" key="18">
    <source>
        <dbReference type="EMBL" id="MCP9292301.1"/>
    </source>
</evidence>
<evidence type="ECO:0000259" key="16">
    <source>
        <dbReference type="Pfam" id="PF02771"/>
    </source>
</evidence>
<dbReference type="AlphaFoldDB" id="A0A9X2REW8"/>
<sequence length="831" mass="91687">MEAIMELVGFFSEIPLWASIGSAVLLMLILGYTGAPLWLWAVAGYAGLVGLDAPTWLYITYTVLVLVFNIKPIRRVVLSGPIMKLLDALNFLPKISETEQTAIEAGNVWVEGELFSGKPDFKRILDEDYPDLTEEEQAFVDGPVEKLCEMVTDWDVMVRKGFTDEVWDFMRKEKFFGLIVPKKYSGLEFSATAHSAIVAKLASRCGPLATTVMVPNSLGPAELLLHYGTEEQKDHYLPKLATGEEMPCFGLTEANAGSDAGSMRSEGVVFKGDDGELYLRMNFEKRYITLAAISTVIGLAFNLKDPDHLIGDEENRGITCALIPSDTEGVVLGRRHDPLGIPFYNCPIDGKDVVVPIDAIIGGKEGAGNGWRMLMESLAVGRGISLPAQSVGGAKVATRAIGAYTAIRKQFGLNIGKFEGIEEPMARIGGYTYLMEGARRYTTGGLDSGQKPAVVTAIAKYNFTELGREIVNDAMDIVGGAGISRGPRNIFASSYTAMPIAITVEGANILTRTLMIFGQGAIRCHPYAYNEIDALMNKDVKAFDDNFWKHIGHVARNKSRAFLLSITRGRLASSPVSGPSAKYFRKLAWTSASFAFFADIALGSYGGALKMKEKIAGRYADILSYMYLASGALKRFEAEGRREADRPYFEWAMEYSFWKIQQAFEGILREIKVPGLSWVFRLAGVWGRLNPIGTYPSDKLGHKVAQAMQTRGEDRDHVTDGIFLPKDDESAIGRYEQTMELVEQAWPAFKKLYKAIKAKELPKEPYLEIADLAVEKGVLTKEEGELVKKTEQARNDAIQVDEFTLDEYMNETPSKPFGDGERPEKAPEAMV</sequence>
<evidence type="ECO:0000256" key="8">
    <source>
        <dbReference type="ARBA" id="ARBA00022827"/>
    </source>
</evidence>
<keyword evidence="13" id="KW-0472">Membrane</keyword>
<feature type="domain" description="Acyl-CoA dehydrogenase/oxidase C-terminal" evidence="14">
    <location>
        <begin position="368"/>
        <end position="509"/>
    </location>
</feature>
<dbReference type="Pfam" id="PF00441">
    <property type="entry name" value="Acyl-CoA_dh_1"/>
    <property type="match status" value="1"/>
</dbReference>
<comment type="cofactor">
    <cofactor evidence="1">
        <name>FAD</name>
        <dbReference type="ChEBI" id="CHEBI:57692"/>
    </cofactor>
</comment>
<dbReference type="PANTHER" id="PTHR48083:SF33">
    <property type="entry name" value="ACYL-COENZYME A DEHYDROGENASE"/>
    <property type="match status" value="1"/>
</dbReference>
<dbReference type="InterPro" id="IPR006091">
    <property type="entry name" value="Acyl-CoA_Oxase/DH_mid-dom"/>
</dbReference>
<comment type="similarity">
    <text evidence="3">Belongs to the acyl-CoA dehydrogenase family.</text>
</comment>
<comment type="caution">
    <text evidence="18">The sequence shown here is derived from an EMBL/GenBank/DDBJ whole genome shotgun (WGS) entry which is preliminary data.</text>
</comment>
<dbReference type="InterPro" id="IPR050741">
    <property type="entry name" value="Acyl-CoA_dehydrogenase"/>
</dbReference>
<dbReference type="SUPFAM" id="SSF47203">
    <property type="entry name" value="Acyl-CoA dehydrogenase C-terminal domain-like"/>
    <property type="match status" value="1"/>
</dbReference>
<keyword evidence="13" id="KW-0812">Transmembrane</keyword>
<dbReference type="GO" id="GO:0070991">
    <property type="term" value="F:medium-chain fatty acyl-CoA dehydrogenase activity"/>
    <property type="evidence" value="ECO:0007669"/>
    <property type="project" value="UniProtKB-EC"/>
</dbReference>
<dbReference type="NCBIfam" id="NF009586">
    <property type="entry name" value="PRK13026.1"/>
    <property type="match status" value="1"/>
</dbReference>
<dbReference type="Gene3D" id="1.10.540.10">
    <property type="entry name" value="Acyl-CoA dehydrogenase/oxidase, N-terminal domain"/>
    <property type="match status" value="1"/>
</dbReference>
<organism evidence="18 19">
    <name type="scientific">Gracilimonas sediminicola</name>
    <dbReference type="NCBI Taxonomy" id="2952158"/>
    <lineage>
        <taxon>Bacteria</taxon>
        <taxon>Pseudomonadati</taxon>
        <taxon>Balneolota</taxon>
        <taxon>Balneolia</taxon>
        <taxon>Balneolales</taxon>
        <taxon>Balneolaceae</taxon>
        <taxon>Gracilimonas</taxon>
    </lineage>
</organism>
<feature type="compositionally biased region" description="Basic and acidic residues" evidence="12">
    <location>
        <begin position="818"/>
        <end position="831"/>
    </location>
</feature>
<dbReference type="Pfam" id="PF09317">
    <property type="entry name" value="ACDH_C"/>
    <property type="match status" value="1"/>
</dbReference>
<keyword evidence="9" id="KW-0560">Oxidoreductase</keyword>
<dbReference type="Gene3D" id="1.20.140.10">
    <property type="entry name" value="Butyryl-CoA Dehydrogenase, subunit A, domain 3"/>
    <property type="match status" value="1"/>
</dbReference>
<evidence type="ECO:0000256" key="3">
    <source>
        <dbReference type="ARBA" id="ARBA00009347"/>
    </source>
</evidence>
<dbReference type="InterPro" id="IPR046373">
    <property type="entry name" value="Acyl-CoA_Oxase/DH_mid-dom_sf"/>
</dbReference>
<dbReference type="InterPro" id="IPR015396">
    <property type="entry name" value="FadE_C"/>
</dbReference>
<dbReference type="Proteomes" id="UP001139125">
    <property type="component" value="Unassembled WGS sequence"/>
</dbReference>
<evidence type="ECO:0000256" key="6">
    <source>
        <dbReference type="ARBA" id="ARBA00020144"/>
    </source>
</evidence>
<gene>
    <name evidence="18" type="ORF">NM125_12005</name>
</gene>
<dbReference type="Pfam" id="PF02770">
    <property type="entry name" value="Acyl-CoA_dh_M"/>
    <property type="match status" value="1"/>
</dbReference>
<proteinExistence type="inferred from homology"/>
<dbReference type="NCBIfam" id="NF007000">
    <property type="entry name" value="PRK09463.1"/>
    <property type="match status" value="1"/>
</dbReference>
<dbReference type="InterPro" id="IPR009075">
    <property type="entry name" value="AcylCo_DH/oxidase_C"/>
</dbReference>
<reference evidence="18" key="1">
    <citation type="submission" date="2022-06" db="EMBL/GenBank/DDBJ databases">
        <title>Gracilimonas sp. CAU 1638 isolated from sea sediment.</title>
        <authorList>
            <person name="Kim W."/>
        </authorList>
    </citation>
    <scope>NUCLEOTIDE SEQUENCE</scope>
    <source>
        <strain evidence="18">CAU 1638</strain>
    </source>
</reference>
<dbReference type="Pfam" id="PF02771">
    <property type="entry name" value="Acyl-CoA_dh_N"/>
    <property type="match status" value="1"/>
</dbReference>
<evidence type="ECO:0000256" key="7">
    <source>
        <dbReference type="ARBA" id="ARBA00022630"/>
    </source>
</evidence>
<dbReference type="GO" id="GO:0005737">
    <property type="term" value="C:cytoplasm"/>
    <property type="evidence" value="ECO:0007669"/>
    <property type="project" value="UniProtKB-ARBA"/>
</dbReference>
<name>A0A9X2REW8_9BACT</name>
<dbReference type="PROSITE" id="PS00072">
    <property type="entry name" value="ACYL_COA_DH_1"/>
    <property type="match status" value="1"/>
</dbReference>
<dbReference type="SUPFAM" id="SSF56645">
    <property type="entry name" value="Acyl-CoA dehydrogenase NM domain-like"/>
    <property type="match status" value="1"/>
</dbReference>
<evidence type="ECO:0000256" key="11">
    <source>
        <dbReference type="ARBA" id="ARBA00049247"/>
    </source>
</evidence>
<dbReference type="PANTHER" id="PTHR48083">
    <property type="entry name" value="MEDIUM-CHAIN SPECIFIC ACYL-COA DEHYDROGENASE, MITOCHONDRIAL-RELATED"/>
    <property type="match status" value="1"/>
</dbReference>
<comment type="catalytic activity">
    <reaction evidence="11">
        <text>a long-chain 2,3-saturated fatty acyl-CoA + oxidized [electron-transfer flavoprotein] + H(+) = a long-chain (2E)-enoyl-CoA + reduced [electron-transfer flavoprotein]</text>
        <dbReference type="Rhea" id="RHEA:17721"/>
        <dbReference type="Rhea" id="RHEA-COMP:10685"/>
        <dbReference type="Rhea" id="RHEA-COMP:10686"/>
        <dbReference type="ChEBI" id="CHEBI:15378"/>
        <dbReference type="ChEBI" id="CHEBI:57692"/>
        <dbReference type="ChEBI" id="CHEBI:58307"/>
        <dbReference type="ChEBI" id="CHEBI:83721"/>
        <dbReference type="ChEBI" id="CHEBI:83727"/>
        <dbReference type="EC" id="1.3.8.8"/>
    </reaction>
</comment>
<evidence type="ECO:0000259" key="17">
    <source>
        <dbReference type="Pfam" id="PF09317"/>
    </source>
</evidence>
<dbReference type="FunFam" id="1.10.540.10:FF:000004">
    <property type="entry name" value="Acyl-CoA dehydrogenase"/>
    <property type="match status" value="1"/>
</dbReference>
<evidence type="ECO:0000259" key="14">
    <source>
        <dbReference type="Pfam" id="PF00441"/>
    </source>
</evidence>
<feature type="domain" description="Acyl-CoA dehydrogenase/oxidase N-terminal" evidence="16">
    <location>
        <begin position="145"/>
        <end position="244"/>
    </location>
</feature>
<evidence type="ECO:0000256" key="10">
    <source>
        <dbReference type="ARBA" id="ARBA00047882"/>
    </source>
</evidence>
<evidence type="ECO:0000256" key="12">
    <source>
        <dbReference type="SAM" id="MobiDB-lite"/>
    </source>
</evidence>
<dbReference type="InterPro" id="IPR037069">
    <property type="entry name" value="AcylCoA_DH/ox_N_sf"/>
</dbReference>
<keyword evidence="19" id="KW-1185">Reference proteome</keyword>
<dbReference type="GO" id="GO:0033539">
    <property type="term" value="P:fatty acid beta-oxidation using acyl-CoA dehydrogenase"/>
    <property type="evidence" value="ECO:0007669"/>
    <property type="project" value="InterPro"/>
</dbReference>